<protein>
    <submittedName>
        <fullName evidence="3">DUF6541 family protein</fullName>
    </submittedName>
</protein>
<dbReference type="Proteomes" id="UP001589700">
    <property type="component" value="Unassembled WGS sequence"/>
</dbReference>
<accession>A0ABV5JN17</accession>
<feature type="transmembrane region" description="Helical" evidence="2">
    <location>
        <begin position="469"/>
        <end position="489"/>
    </location>
</feature>
<name>A0ABV5JN17_9ACTN</name>
<feature type="compositionally biased region" description="Low complexity" evidence="1">
    <location>
        <begin position="694"/>
        <end position="707"/>
    </location>
</feature>
<organism evidence="3 4">
    <name type="scientific">Dietzia aerolata</name>
    <dbReference type="NCBI Taxonomy" id="595984"/>
    <lineage>
        <taxon>Bacteria</taxon>
        <taxon>Bacillati</taxon>
        <taxon>Actinomycetota</taxon>
        <taxon>Actinomycetes</taxon>
        <taxon>Mycobacteriales</taxon>
        <taxon>Dietziaceae</taxon>
        <taxon>Dietzia</taxon>
    </lineage>
</organism>
<keyword evidence="2" id="KW-1133">Transmembrane helix</keyword>
<evidence type="ECO:0000256" key="1">
    <source>
        <dbReference type="SAM" id="MobiDB-lite"/>
    </source>
</evidence>
<evidence type="ECO:0000256" key="2">
    <source>
        <dbReference type="SAM" id="Phobius"/>
    </source>
</evidence>
<reference evidence="3 4" key="1">
    <citation type="submission" date="2024-09" db="EMBL/GenBank/DDBJ databases">
        <authorList>
            <person name="Sun Q."/>
            <person name="Mori K."/>
        </authorList>
    </citation>
    <scope>NUCLEOTIDE SEQUENCE [LARGE SCALE GENOMIC DNA]</scope>
    <source>
        <strain evidence="3 4">CCM 7659</strain>
    </source>
</reference>
<feature type="transmembrane region" description="Helical" evidence="2">
    <location>
        <begin position="403"/>
        <end position="423"/>
    </location>
</feature>
<feature type="transmembrane region" description="Helical" evidence="2">
    <location>
        <begin position="66"/>
        <end position="86"/>
    </location>
</feature>
<keyword evidence="2" id="KW-0472">Membrane</keyword>
<evidence type="ECO:0000313" key="3">
    <source>
        <dbReference type="EMBL" id="MFB9259122.1"/>
    </source>
</evidence>
<feature type="transmembrane region" description="Helical" evidence="2">
    <location>
        <begin position="263"/>
        <end position="283"/>
    </location>
</feature>
<keyword evidence="4" id="KW-1185">Reference proteome</keyword>
<feature type="transmembrane region" description="Helical" evidence="2">
    <location>
        <begin position="320"/>
        <end position="339"/>
    </location>
</feature>
<dbReference type="InterPro" id="IPR046671">
    <property type="entry name" value="DUF6541"/>
</dbReference>
<feature type="transmembrane region" description="Helical" evidence="2">
    <location>
        <begin position="501"/>
        <end position="520"/>
    </location>
</feature>
<feature type="region of interest" description="Disordered" evidence="1">
    <location>
        <begin position="671"/>
        <end position="707"/>
    </location>
</feature>
<feature type="transmembrane region" description="Helical" evidence="2">
    <location>
        <begin position="213"/>
        <end position="232"/>
    </location>
</feature>
<dbReference type="EMBL" id="JBHMDY010000002">
    <property type="protein sequence ID" value="MFB9259122.1"/>
    <property type="molecule type" value="Genomic_DNA"/>
</dbReference>
<feature type="compositionally biased region" description="Pro residues" evidence="1">
    <location>
        <begin position="671"/>
        <end position="684"/>
    </location>
</feature>
<gene>
    <name evidence="3" type="ORF">ACFFVD_04835</name>
</gene>
<feature type="transmembrane region" description="Helical" evidence="2">
    <location>
        <begin position="239"/>
        <end position="257"/>
    </location>
</feature>
<comment type="caution">
    <text evidence="3">The sequence shown here is derived from an EMBL/GenBank/DDBJ whole genome shotgun (WGS) entry which is preliminary data.</text>
</comment>
<feature type="transmembrane region" description="Helical" evidence="2">
    <location>
        <begin position="430"/>
        <end position="449"/>
    </location>
</feature>
<dbReference type="Pfam" id="PF20176">
    <property type="entry name" value="DUF6541"/>
    <property type="match status" value="1"/>
</dbReference>
<proteinExistence type="predicted"/>
<feature type="transmembrane region" description="Helical" evidence="2">
    <location>
        <begin position="117"/>
        <end position="136"/>
    </location>
</feature>
<dbReference type="RefSeq" id="WP_380023123.1">
    <property type="nucleotide sequence ID" value="NZ_JBHMDY010000002.1"/>
</dbReference>
<keyword evidence="2" id="KW-0812">Transmembrane</keyword>
<evidence type="ECO:0000313" key="4">
    <source>
        <dbReference type="Proteomes" id="UP001589700"/>
    </source>
</evidence>
<feature type="transmembrane region" description="Helical" evidence="2">
    <location>
        <begin position="295"/>
        <end position="314"/>
    </location>
</feature>
<sequence>MSILTVALLLVAAFALLVVPGAAICLAAGLRWRDAVVAGPALTLAVVAVGCAVTAATDVAWAPASAAGVALGALLCAGLLGMAARVSARRARSGREELKEDDDDTTATATPPARRRWVGDLVVVVLSFLPAVQFGIATRGLSAIPQYWDAFFHGAATRYIAETGNAGLTDLAPVSQPENPHFYYPDTYHALTSLLLHLPGDGSPGALNGMPGALNAMSAVTGVVFVLGVAVLTGRLCGGSRLAAVGAALVAASSWTFPFQVLGWGPLLPFALGVTVIPGLLLLGDRVARARQETAGADVVVPALLLGVGTAGAWSVHPSVALAAAIVVAGQAMAGLVVAPGLRPRLTVLGGFVLAALPAGAYAAWTLSVLAAGVGDGAADFSWPRHMGVAGAVVTAFDHGPSAVSSVGMTVLMVAGLVAAVAVRQWRRPLAAIVWALVVFGVLYVLSAGFQGDWVRMFTGYWWDDMYRFAALLAVPTVVLAGAGVRALIPRGSGRGTAARAGVVLAVVCLVAVASGQALLVHEVRIWGYGAGPAVTAEERIVLDELGELYDGGVVLNDPFDGTTWVYALHSVPVMFPSPLSDDPVAQVGGDRMALYTSINRYGFDPSITHEVQRQDVRWVIVGTKSVGGPGRPGGFIGLQYNPYLRPVAENSGAILYEVLPVDADHPPLIPPPGIPPMTPPEQPPNTDSPIVEAAPTAPATTLGGTG</sequence>
<feature type="transmembrane region" description="Helical" evidence="2">
    <location>
        <begin position="346"/>
        <end position="365"/>
    </location>
</feature>